<evidence type="ECO:0000313" key="2">
    <source>
        <dbReference type="Proteomes" id="UP000176822"/>
    </source>
</evidence>
<comment type="caution">
    <text evidence="1">The sequence shown here is derived from an EMBL/GenBank/DDBJ whole genome shotgun (WGS) entry which is preliminary data.</text>
</comment>
<sequence length="325" mass="36179">MMGDGVETERGGQNLTRELLKVVTSPDFRTGYIQTQTAQARTELDEIPKGFKKAAGLKATVVKERLAAEKMGKPLEEAVKDARNFRIMMDEVSREQVDQTSPDGTTLQKSRGLVLFEQSLEEVESDPQTLKRTEEAETKLKAEETRAGEELTKVIEEVRSRFADKLLIAALASWGKAPNSAGEKGEKGGGFNSGIIHYFEYRANPEKNGRYKNQSPMSVDGFIGYTDRLMRQIENPTGDDILGARYLKDSDGQERLFLVNSRHELIIGFKRKDEDKLKIVTVVPGQDENSLEKRVKDEMAPGNDKGRLNALGESIEEVSLVPAIA</sequence>
<gene>
    <name evidence="1" type="ORF">A2972_04110</name>
</gene>
<reference evidence="1 2" key="1">
    <citation type="journal article" date="2016" name="Nat. Commun.">
        <title>Thousands of microbial genomes shed light on interconnected biogeochemical processes in an aquifer system.</title>
        <authorList>
            <person name="Anantharaman K."/>
            <person name="Brown C.T."/>
            <person name="Hug L.A."/>
            <person name="Sharon I."/>
            <person name="Castelle C.J."/>
            <person name="Probst A.J."/>
            <person name="Thomas B.C."/>
            <person name="Singh A."/>
            <person name="Wilkins M.J."/>
            <person name="Karaoz U."/>
            <person name="Brodie E.L."/>
            <person name="Williams K.H."/>
            <person name="Hubbard S.S."/>
            <person name="Banfield J.F."/>
        </authorList>
    </citation>
    <scope>NUCLEOTIDE SEQUENCE [LARGE SCALE GENOMIC DNA]</scope>
</reference>
<accession>A0A1F4Z419</accession>
<organism evidence="1 2">
    <name type="scientific">Candidatus Amesbacteria bacterium RIFCSPLOWO2_01_FULL_47_33</name>
    <dbReference type="NCBI Taxonomy" id="1797258"/>
    <lineage>
        <taxon>Bacteria</taxon>
        <taxon>Candidatus Amesiibacteriota</taxon>
    </lineage>
</organism>
<dbReference type="Proteomes" id="UP000176822">
    <property type="component" value="Unassembled WGS sequence"/>
</dbReference>
<evidence type="ECO:0000313" key="1">
    <source>
        <dbReference type="EMBL" id="OGD00807.1"/>
    </source>
</evidence>
<proteinExistence type="predicted"/>
<dbReference type="AlphaFoldDB" id="A0A1F4Z419"/>
<name>A0A1F4Z419_9BACT</name>
<protein>
    <submittedName>
        <fullName evidence="1">Uncharacterized protein</fullName>
    </submittedName>
</protein>
<dbReference type="EMBL" id="MEXM01000028">
    <property type="protein sequence ID" value="OGD00807.1"/>
    <property type="molecule type" value="Genomic_DNA"/>
</dbReference>